<dbReference type="Gramene" id="OMO94967">
    <property type="protein sequence ID" value="OMO94967"/>
    <property type="gene ID" value="CCACVL1_05669"/>
</dbReference>
<comment type="caution">
    <text evidence="1">The sequence shown here is derived from an EMBL/GenBank/DDBJ whole genome shotgun (WGS) entry which is preliminary data.</text>
</comment>
<protein>
    <submittedName>
        <fullName evidence="1">Uncharacterized protein</fullName>
    </submittedName>
</protein>
<name>A0A1R3JJM0_COCAP</name>
<organism evidence="1 2">
    <name type="scientific">Corchorus capsularis</name>
    <name type="common">Jute</name>
    <dbReference type="NCBI Taxonomy" id="210143"/>
    <lineage>
        <taxon>Eukaryota</taxon>
        <taxon>Viridiplantae</taxon>
        <taxon>Streptophyta</taxon>
        <taxon>Embryophyta</taxon>
        <taxon>Tracheophyta</taxon>
        <taxon>Spermatophyta</taxon>
        <taxon>Magnoliopsida</taxon>
        <taxon>eudicotyledons</taxon>
        <taxon>Gunneridae</taxon>
        <taxon>Pentapetalae</taxon>
        <taxon>rosids</taxon>
        <taxon>malvids</taxon>
        <taxon>Malvales</taxon>
        <taxon>Malvaceae</taxon>
        <taxon>Grewioideae</taxon>
        <taxon>Apeibeae</taxon>
        <taxon>Corchorus</taxon>
    </lineage>
</organism>
<evidence type="ECO:0000313" key="1">
    <source>
        <dbReference type="EMBL" id="OMO94967.1"/>
    </source>
</evidence>
<sequence>MATTAVRAKVDDWSTGIEGGYVD</sequence>
<keyword evidence="2" id="KW-1185">Reference proteome</keyword>
<evidence type="ECO:0000313" key="2">
    <source>
        <dbReference type="Proteomes" id="UP000188268"/>
    </source>
</evidence>
<accession>A0A1R3JJM0</accession>
<proteinExistence type="predicted"/>
<dbReference type="AlphaFoldDB" id="A0A1R3JJM0"/>
<dbReference type="Proteomes" id="UP000188268">
    <property type="component" value="Unassembled WGS sequence"/>
</dbReference>
<gene>
    <name evidence="1" type="ORF">CCACVL1_05669</name>
</gene>
<dbReference type="EMBL" id="AWWV01007741">
    <property type="protein sequence ID" value="OMO94967.1"/>
    <property type="molecule type" value="Genomic_DNA"/>
</dbReference>
<reference evidence="1 2" key="1">
    <citation type="submission" date="2013-09" db="EMBL/GenBank/DDBJ databases">
        <title>Corchorus capsularis genome sequencing.</title>
        <authorList>
            <person name="Alam M."/>
            <person name="Haque M.S."/>
            <person name="Islam M.S."/>
            <person name="Emdad E.M."/>
            <person name="Islam M.M."/>
            <person name="Ahmed B."/>
            <person name="Halim A."/>
            <person name="Hossen Q.M.M."/>
            <person name="Hossain M.Z."/>
            <person name="Ahmed R."/>
            <person name="Khan M.M."/>
            <person name="Islam R."/>
            <person name="Rashid M.M."/>
            <person name="Khan S.A."/>
            <person name="Rahman M.S."/>
            <person name="Alam M."/>
        </authorList>
    </citation>
    <scope>NUCLEOTIDE SEQUENCE [LARGE SCALE GENOMIC DNA]</scope>
    <source>
        <strain evidence="2">cv. CVL-1</strain>
        <tissue evidence="1">Whole seedling</tissue>
    </source>
</reference>